<proteinExistence type="predicted"/>
<evidence type="ECO:0000313" key="1">
    <source>
        <dbReference type="EMBL" id="KUG20825.1"/>
    </source>
</evidence>
<reference evidence="1" key="1">
    <citation type="journal article" date="2015" name="Proc. Natl. Acad. Sci. U.S.A.">
        <title>Networks of energetic and metabolic interactions define dynamics in microbial communities.</title>
        <authorList>
            <person name="Embree M."/>
            <person name="Liu J.K."/>
            <person name="Al-Bassam M.M."/>
            <person name="Zengler K."/>
        </authorList>
    </citation>
    <scope>NUCLEOTIDE SEQUENCE</scope>
</reference>
<protein>
    <submittedName>
        <fullName evidence="1">Uncharacterized protein</fullName>
    </submittedName>
</protein>
<gene>
    <name evidence="1" type="ORF">ASZ90_009434</name>
</gene>
<dbReference type="InterPro" id="IPR025455">
    <property type="entry name" value="DUF4276"/>
</dbReference>
<dbReference type="EMBL" id="LNQE01001137">
    <property type="protein sequence ID" value="KUG20825.1"/>
    <property type="molecule type" value="Genomic_DNA"/>
</dbReference>
<dbReference type="Pfam" id="PF14103">
    <property type="entry name" value="DUF4276"/>
    <property type="match status" value="1"/>
</dbReference>
<dbReference type="AlphaFoldDB" id="A0A0W8FIZ5"/>
<accession>A0A0W8FIZ5</accession>
<organism evidence="1">
    <name type="scientific">hydrocarbon metagenome</name>
    <dbReference type="NCBI Taxonomy" id="938273"/>
    <lineage>
        <taxon>unclassified sequences</taxon>
        <taxon>metagenomes</taxon>
        <taxon>ecological metagenomes</taxon>
    </lineage>
</organism>
<name>A0A0W8FIZ5_9ZZZZ</name>
<comment type="caution">
    <text evidence="1">The sequence shown here is derived from an EMBL/GenBank/DDBJ whole genome shotgun (WGS) entry which is preliminary data.</text>
</comment>
<sequence length="133" mass="15693">MLIDSEEPTADPERTWDHLKARDGWDRPPDSDDEQVLFMTTCMETWIACDRGTLRRHYGPNIQESALPPLHDIEQRDRHAIQDALFHATRNCRNPYRKGWNSFEVLGRLDPETLEAHLAAFRRTRRILDEKLQ</sequence>